<evidence type="ECO:0000256" key="6">
    <source>
        <dbReference type="ARBA" id="ARBA00022960"/>
    </source>
</evidence>
<organism evidence="12 13">
    <name type="scientific">Sandaracinus amylolyticus</name>
    <dbReference type="NCBI Taxonomy" id="927083"/>
    <lineage>
        <taxon>Bacteria</taxon>
        <taxon>Pseudomonadati</taxon>
        <taxon>Myxococcota</taxon>
        <taxon>Polyangia</taxon>
        <taxon>Polyangiales</taxon>
        <taxon>Sandaracinaceae</taxon>
        <taxon>Sandaracinus</taxon>
    </lineage>
</organism>
<keyword evidence="10" id="KW-0961">Cell wall biogenesis/degradation</keyword>
<evidence type="ECO:0000256" key="5">
    <source>
        <dbReference type="ARBA" id="ARBA00022692"/>
    </source>
</evidence>
<dbReference type="Proteomes" id="UP000034883">
    <property type="component" value="Chromosome"/>
</dbReference>
<dbReference type="GO" id="GO:0009252">
    <property type="term" value="P:peptidoglycan biosynthetic process"/>
    <property type="evidence" value="ECO:0007669"/>
    <property type="project" value="UniProtKB-KW"/>
</dbReference>
<dbReference type="GO" id="GO:0008360">
    <property type="term" value="P:regulation of cell shape"/>
    <property type="evidence" value="ECO:0007669"/>
    <property type="project" value="UniProtKB-KW"/>
</dbReference>
<keyword evidence="1" id="KW-1003">Cell membrane</keyword>
<gene>
    <name evidence="12" type="ORF">DB32_007405</name>
</gene>
<dbReference type="PANTHER" id="PTHR30400">
    <property type="entry name" value="MONOFUNCTIONAL BIOSYNTHETIC PEPTIDOGLYCAN TRANSGLYCOSYLASE"/>
    <property type="match status" value="1"/>
</dbReference>
<dbReference type="GO" id="GO:0009274">
    <property type="term" value="C:peptidoglycan-based cell wall"/>
    <property type="evidence" value="ECO:0007669"/>
    <property type="project" value="InterPro"/>
</dbReference>
<keyword evidence="8" id="KW-1133">Transmembrane helix</keyword>
<keyword evidence="2" id="KW-0997">Cell inner membrane</keyword>
<evidence type="ECO:0000256" key="7">
    <source>
        <dbReference type="ARBA" id="ARBA00022984"/>
    </source>
</evidence>
<dbReference type="AlphaFoldDB" id="A0A0F6W8L3"/>
<evidence type="ECO:0000313" key="12">
    <source>
        <dbReference type="EMBL" id="AKF10256.1"/>
    </source>
</evidence>
<dbReference type="Pfam" id="PF00912">
    <property type="entry name" value="Transgly"/>
    <property type="match status" value="1"/>
</dbReference>
<keyword evidence="3" id="KW-0328">Glycosyltransferase</keyword>
<proteinExistence type="predicted"/>
<evidence type="ECO:0000256" key="2">
    <source>
        <dbReference type="ARBA" id="ARBA00022519"/>
    </source>
</evidence>
<keyword evidence="4" id="KW-0808">Transferase</keyword>
<sequence>MPGIVREEVVARAEQRGLRCSVRDTDVGLGSIVLRGVDLHDDAGLLRGSLGELEIVGGLFGLATSGLDAIERVEVRGGEVVVDASARRKSPQEAGAGDGGPVRVLPAIAARDVRAVLRDSRGELGSGVVEVRRDPAGGLEIVARDLVLGAGTSESTTIGELRVVASGSVLDRVEARDVVVEVRDREGEDDEGLLARARALRGASDEESGAQEGAGAAAGAFGFLGEAFEGRVQGLTVRRSTADGSRDVLTNLSLDVRRDGADAFRTRGEGAPDHGGRLGWDLRVEPLSLRAVGSIELRDVAVAVVEPLLPDALPLHRSEDARLEGALTIEGAGDALHATGRLAVRDLALQSERIAPAPIAGIALELEGESTFLPEQRRLEIARLRVRSGAAHVDVSGAVEWAPDHYLFDVRAEMPATRCNDAISAIPRDLLQEMAAFSLTGSIGGRIEARVDSRDLDATQLRIRVADGCRFEMVPPLADLSRFDAPFVHRVEEPDGAVFEMTTGPGTPEWTAIADISPFMLHAVLGHEDGGFFRHSGFSPSSIREALVRNLRAGRYVMGGSTISMQLVKNVFLRREKTLARKVQEVLLVWWIESAWPKERILELYLNVIEYGPGVYGIRNAAQHYFGVQPSELSPAQAAYLATILPNPKAYHSHWEQGALPSSWASRVARFIRTLGERERFDATAVDEGVREAESLQFHRGGEPPPVREFAGRTTPLPISGAANEVVWDEALDGMVAEEPVDEYE</sequence>
<evidence type="ECO:0000256" key="1">
    <source>
        <dbReference type="ARBA" id="ARBA00022475"/>
    </source>
</evidence>
<dbReference type="InterPro" id="IPR011812">
    <property type="entry name" value="Pep_trsgly"/>
</dbReference>
<dbReference type="EMBL" id="CP011125">
    <property type="protein sequence ID" value="AKF10256.1"/>
    <property type="molecule type" value="Genomic_DNA"/>
</dbReference>
<dbReference type="GO" id="GO:0016763">
    <property type="term" value="F:pentosyltransferase activity"/>
    <property type="evidence" value="ECO:0007669"/>
    <property type="project" value="InterPro"/>
</dbReference>
<evidence type="ECO:0000256" key="8">
    <source>
        <dbReference type="ARBA" id="ARBA00022989"/>
    </source>
</evidence>
<dbReference type="InterPro" id="IPR001264">
    <property type="entry name" value="Glyco_trans_51"/>
</dbReference>
<dbReference type="KEGG" id="samy:DB32_007405"/>
<dbReference type="InterPro" id="IPR023346">
    <property type="entry name" value="Lysozyme-like_dom_sf"/>
</dbReference>
<dbReference type="Gene3D" id="1.10.3810.10">
    <property type="entry name" value="Biosynthetic peptidoglycan transglycosylase-like"/>
    <property type="match status" value="1"/>
</dbReference>
<keyword evidence="9" id="KW-0472">Membrane</keyword>
<dbReference type="InterPro" id="IPR036950">
    <property type="entry name" value="PBP_transglycosylase"/>
</dbReference>
<dbReference type="STRING" id="927083.DB32_007405"/>
<dbReference type="GO" id="GO:0016020">
    <property type="term" value="C:membrane"/>
    <property type="evidence" value="ECO:0007669"/>
    <property type="project" value="InterPro"/>
</dbReference>
<dbReference type="GO" id="GO:0071555">
    <property type="term" value="P:cell wall organization"/>
    <property type="evidence" value="ECO:0007669"/>
    <property type="project" value="UniProtKB-KW"/>
</dbReference>
<dbReference type="PANTHER" id="PTHR30400:SF0">
    <property type="entry name" value="BIOSYNTHETIC PEPTIDOGLYCAN TRANSGLYCOSYLASE"/>
    <property type="match status" value="1"/>
</dbReference>
<dbReference type="SUPFAM" id="SSF53955">
    <property type="entry name" value="Lysozyme-like"/>
    <property type="match status" value="1"/>
</dbReference>
<reference evidence="12 13" key="1">
    <citation type="submission" date="2015-03" db="EMBL/GenBank/DDBJ databases">
        <title>Genome assembly of Sandaracinus amylolyticus DSM 53668.</title>
        <authorList>
            <person name="Sharma G."/>
            <person name="Subramanian S."/>
        </authorList>
    </citation>
    <scope>NUCLEOTIDE SEQUENCE [LARGE SCALE GENOMIC DNA]</scope>
    <source>
        <strain evidence="12 13">DSM 53668</strain>
    </source>
</reference>
<evidence type="ECO:0000313" key="13">
    <source>
        <dbReference type="Proteomes" id="UP000034883"/>
    </source>
</evidence>
<accession>A0A0F6W8L3</accession>
<keyword evidence="6" id="KW-0133">Cell shape</keyword>
<evidence type="ECO:0000259" key="11">
    <source>
        <dbReference type="Pfam" id="PF00912"/>
    </source>
</evidence>
<feature type="domain" description="Glycosyl transferase family 51" evidence="11">
    <location>
        <begin position="507"/>
        <end position="655"/>
    </location>
</feature>
<evidence type="ECO:0000256" key="3">
    <source>
        <dbReference type="ARBA" id="ARBA00022676"/>
    </source>
</evidence>
<keyword evidence="5" id="KW-0812">Transmembrane</keyword>
<name>A0A0F6W8L3_9BACT</name>
<keyword evidence="13" id="KW-1185">Reference proteome</keyword>
<evidence type="ECO:0000256" key="10">
    <source>
        <dbReference type="ARBA" id="ARBA00023316"/>
    </source>
</evidence>
<keyword evidence="7" id="KW-0573">Peptidoglycan synthesis</keyword>
<protein>
    <submittedName>
        <fullName evidence="12">Monofunctional biosynthetic peptidoglycan transglycosylase</fullName>
    </submittedName>
</protein>
<evidence type="ECO:0000256" key="9">
    <source>
        <dbReference type="ARBA" id="ARBA00023136"/>
    </source>
</evidence>
<evidence type="ECO:0000256" key="4">
    <source>
        <dbReference type="ARBA" id="ARBA00022679"/>
    </source>
</evidence>